<dbReference type="Gene3D" id="3.40.50.720">
    <property type="entry name" value="NAD(P)-binding Rossmann-like Domain"/>
    <property type="match status" value="1"/>
</dbReference>
<dbReference type="GO" id="GO:0006740">
    <property type="term" value="P:NADPH regeneration"/>
    <property type="evidence" value="ECO:0007669"/>
    <property type="project" value="TreeGrafter"/>
</dbReference>
<organism evidence="4">
    <name type="scientific">Lamprotornis superbus</name>
    <dbReference type="NCBI Taxonomy" id="245042"/>
    <lineage>
        <taxon>Eukaryota</taxon>
        <taxon>Metazoa</taxon>
        <taxon>Chordata</taxon>
        <taxon>Craniata</taxon>
        <taxon>Vertebrata</taxon>
        <taxon>Euteleostomi</taxon>
        <taxon>Archelosauria</taxon>
        <taxon>Archosauria</taxon>
        <taxon>Dinosauria</taxon>
        <taxon>Saurischia</taxon>
        <taxon>Theropoda</taxon>
        <taxon>Coelurosauria</taxon>
        <taxon>Aves</taxon>
        <taxon>Neognathae</taxon>
        <taxon>Neoaves</taxon>
        <taxon>Telluraves</taxon>
        <taxon>Australaves</taxon>
        <taxon>Passeriformes</taxon>
        <taxon>Sturnidae</taxon>
        <taxon>Lamprotornis</taxon>
    </lineage>
</organism>
<dbReference type="Proteomes" id="UP000618051">
    <property type="component" value="Unassembled WGS sequence"/>
</dbReference>
<protein>
    <submittedName>
        <fullName evidence="4">Uncharacterized protein</fullName>
    </submittedName>
</protein>
<accession>A0A835NN87</accession>
<dbReference type="GO" id="GO:0016491">
    <property type="term" value="F:oxidoreductase activity"/>
    <property type="evidence" value="ECO:0007669"/>
    <property type="project" value="UniProtKB-KW"/>
</dbReference>
<dbReference type="InterPro" id="IPR036291">
    <property type="entry name" value="NAD(P)-bd_dom_sf"/>
</dbReference>
<gene>
    <name evidence="5" type="ORF">IHE44_0007936</name>
    <name evidence="4" type="ORF">IHE44_014843</name>
</gene>
<name>A0A835NN87_9PASS</name>
<sequence>MAFLGCSYAGCSTQELDFMILVGLFQDILLFSDLLSSAGPDSSLSLPLPLDVPSLLSHPSFLITTGSSTGYSMVPSPPSYHKLLVPHHSIPAAHRDDPMSSTSTSHASPLVTFHTRIVPLGQSGPAPDASNSPTPSSCHGGSSVGLVLFGAGLVSKALLQSLLEEASCCLLYVVEDHPEELERAFGTEVPAGIKVLQQQDAAIALSDPRVSGAIICSPPDEAPEMVRDALRAGKGVFCEGLPSLDGQTAETCFDEADRRFDPALQFLYKKNCLCSIRNADMGCLGDVDTVTISMKFPSGAIVTLDVSQHCTRSCDQRLEVHGSQGTLRVDNQNPLGITEHGTSVSICPQTQAERYRDAYRELFWHFLRTLKGQEPPVVTKEQFLWTIQVAAAAEQSWRNRSAVDLHSSATDAAGAKAELVELREGVHLAVHGKAGHGFTPVPGATCTGQG</sequence>
<reference evidence="4" key="1">
    <citation type="submission" date="2020-10" db="EMBL/GenBank/DDBJ databases">
        <title>Feather gene expression reveals the developmental basis of iridescence in African starlings.</title>
        <authorList>
            <person name="Rubenstein D.R."/>
        </authorList>
    </citation>
    <scope>NUCLEOTIDE SEQUENCE</scope>
    <source>
        <strain evidence="4">SS15</strain>
        <tissue evidence="4">Liver</tissue>
    </source>
</reference>
<dbReference type="OrthoDB" id="64915at2759"/>
<dbReference type="PANTHER" id="PTHR42840">
    <property type="entry name" value="NAD(P)-BINDING ROSSMANN-FOLD SUPERFAMILY PROTEIN-RELATED"/>
    <property type="match status" value="1"/>
</dbReference>
<dbReference type="Pfam" id="PF01408">
    <property type="entry name" value="GFO_IDH_MocA"/>
    <property type="match status" value="1"/>
</dbReference>
<dbReference type="InterPro" id="IPR000683">
    <property type="entry name" value="Gfo/Idh/MocA-like_OxRdtase_N"/>
</dbReference>
<dbReference type="GO" id="GO:0005737">
    <property type="term" value="C:cytoplasm"/>
    <property type="evidence" value="ECO:0007669"/>
    <property type="project" value="TreeGrafter"/>
</dbReference>
<dbReference type="EMBL" id="JADDUC020000026">
    <property type="protein sequence ID" value="KAI1231484.1"/>
    <property type="molecule type" value="Genomic_DNA"/>
</dbReference>
<dbReference type="GO" id="GO:0000166">
    <property type="term" value="F:nucleotide binding"/>
    <property type="evidence" value="ECO:0007669"/>
    <property type="project" value="InterPro"/>
</dbReference>
<dbReference type="Pfam" id="PF02894">
    <property type="entry name" value="GFO_IDH_MocA_C"/>
    <property type="match status" value="1"/>
</dbReference>
<dbReference type="AlphaFoldDB" id="A0A835NN87"/>
<keyword evidence="1" id="KW-0560">Oxidoreductase</keyword>
<dbReference type="Gene3D" id="3.30.360.10">
    <property type="entry name" value="Dihydrodipicolinate Reductase, domain 2"/>
    <property type="match status" value="1"/>
</dbReference>
<evidence type="ECO:0000256" key="1">
    <source>
        <dbReference type="ARBA" id="ARBA00023002"/>
    </source>
</evidence>
<evidence type="ECO:0000313" key="6">
    <source>
        <dbReference type="Proteomes" id="UP000618051"/>
    </source>
</evidence>
<proteinExistence type="predicted"/>
<comment type="caution">
    <text evidence="4">The sequence shown here is derived from an EMBL/GenBank/DDBJ whole genome shotgun (WGS) entry which is preliminary data.</text>
</comment>
<evidence type="ECO:0000313" key="4">
    <source>
        <dbReference type="EMBL" id="KAG0119152.1"/>
    </source>
</evidence>
<reference evidence="5" key="3">
    <citation type="submission" date="2022-01" db="EMBL/GenBank/DDBJ databases">
        <authorList>
            <person name="Rubenstein D.R."/>
        </authorList>
    </citation>
    <scope>NUCLEOTIDE SEQUENCE</scope>
    <source>
        <strain evidence="5">SS15</strain>
        <tissue evidence="5">Liver</tissue>
    </source>
</reference>
<evidence type="ECO:0000259" key="3">
    <source>
        <dbReference type="Pfam" id="PF02894"/>
    </source>
</evidence>
<dbReference type="InterPro" id="IPR004104">
    <property type="entry name" value="Gfo/Idh/MocA-like_OxRdtase_C"/>
</dbReference>
<feature type="domain" description="Gfo/Idh/MocA-like oxidoreductase N-terminal" evidence="2">
    <location>
        <begin position="147"/>
        <end position="239"/>
    </location>
</feature>
<feature type="domain" description="Gfo/Idh/MocA-like oxidoreductase C-terminal" evidence="3">
    <location>
        <begin position="281"/>
        <end position="405"/>
    </location>
</feature>
<dbReference type="SUPFAM" id="SSF51735">
    <property type="entry name" value="NAD(P)-binding Rossmann-fold domains"/>
    <property type="match status" value="1"/>
</dbReference>
<dbReference type="EMBL" id="JADDUC010000093">
    <property type="protein sequence ID" value="KAG0119152.1"/>
    <property type="molecule type" value="Genomic_DNA"/>
</dbReference>
<reference evidence="5 6" key="2">
    <citation type="journal article" date="2021" name="J. Hered.">
        <title>Feather Gene Expression Elucidates the Developmental Basis of Plumage Iridescence in African Starlings.</title>
        <authorList>
            <person name="Rubenstein D.R."/>
            <person name="Corvelo A."/>
            <person name="MacManes M.D."/>
            <person name="Maia R."/>
            <person name="Narzisi G."/>
            <person name="Rousaki A."/>
            <person name="Vandenabeele P."/>
            <person name="Shawkey M.D."/>
            <person name="Solomon J."/>
        </authorList>
    </citation>
    <scope>NUCLEOTIDE SEQUENCE [LARGE SCALE GENOMIC DNA]</scope>
    <source>
        <strain evidence="5">SS15</strain>
    </source>
</reference>
<evidence type="ECO:0000313" key="5">
    <source>
        <dbReference type="EMBL" id="KAI1231484.1"/>
    </source>
</evidence>
<dbReference type="PANTHER" id="PTHR42840:SF3">
    <property type="entry name" value="BINDING ROSSMANN FOLD OXIDOREDUCTASE, PUTATIVE (AFU_ORTHOLOGUE AFUA_2G10240)-RELATED"/>
    <property type="match status" value="1"/>
</dbReference>
<keyword evidence="6" id="KW-1185">Reference proteome</keyword>
<dbReference type="SUPFAM" id="SSF55347">
    <property type="entry name" value="Glyceraldehyde-3-phosphate dehydrogenase-like, C-terminal domain"/>
    <property type="match status" value="1"/>
</dbReference>
<evidence type="ECO:0000259" key="2">
    <source>
        <dbReference type="Pfam" id="PF01408"/>
    </source>
</evidence>